<dbReference type="EMBL" id="LK033124">
    <property type="protein sequence ID" value="CDY52754.1"/>
    <property type="molecule type" value="Genomic_DNA"/>
</dbReference>
<name>A0A078ITJ9_BRANA</name>
<reference evidence="1 2" key="1">
    <citation type="journal article" date="2014" name="Science">
        <title>Plant genetics. Early allopolyploid evolution in the post-Neolithic Brassica napus oilseed genome.</title>
        <authorList>
            <person name="Chalhoub B."/>
            <person name="Denoeud F."/>
            <person name="Liu S."/>
            <person name="Parkin I.A."/>
            <person name="Tang H."/>
            <person name="Wang X."/>
            <person name="Chiquet J."/>
            <person name="Belcram H."/>
            <person name="Tong C."/>
            <person name="Samans B."/>
            <person name="Correa M."/>
            <person name="Da Silva C."/>
            <person name="Just J."/>
            <person name="Falentin C."/>
            <person name="Koh C.S."/>
            <person name="Le Clainche I."/>
            <person name="Bernard M."/>
            <person name="Bento P."/>
            <person name="Noel B."/>
            <person name="Labadie K."/>
            <person name="Alberti A."/>
            <person name="Charles M."/>
            <person name="Arnaud D."/>
            <person name="Guo H."/>
            <person name="Daviaud C."/>
            <person name="Alamery S."/>
            <person name="Jabbari K."/>
            <person name="Zhao M."/>
            <person name="Edger P.P."/>
            <person name="Chelaifa H."/>
            <person name="Tack D."/>
            <person name="Lassalle G."/>
            <person name="Mestiri I."/>
            <person name="Schnel N."/>
            <person name="Le Paslier M.C."/>
            <person name="Fan G."/>
            <person name="Renault V."/>
            <person name="Bayer P.E."/>
            <person name="Golicz A.A."/>
            <person name="Manoli S."/>
            <person name="Lee T.H."/>
            <person name="Thi V.H."/>
            <person name="Chalabi S."/>
            <person name="Hu Q."/>
            <person name="Fan C."/>
            <person name="Tollenaere R."/>
            <person name="Lu Y."/>
            <person name="Battail C."/>
            <person name="Shen J."/>
            <person name="Sidebottom C.H."/>
            <person name="Wang X."/>
            <person name="Canaguier A."/>
            <person name="Chauveau A."/>
            <person name="Berard A."/>
            <person name="Deniot G."/>
            <person name="Guan M."/>
            <person name="Liu Z."/>
            <person name="Sun F."/>
            <person name="Lim Y.P."/>
            <person name="Lyons E."/>
            <person name="Town C.D."/>
            <person name="Bancroft I."/>
            <person name="Wang X."/>
            <person name="Meng J."/>
            <person name="Ma J."/>
            <person name="Pires J.C."/>
            <person name="King G.J."/>
            <person name="Brunel D."/>
            <person name="Delourme R."/>
            <person name="Renard M."/>
            <person name="Aury J.M."/>
            <person name="Adams K.L."/>
            <person name="Batley J."/>
            <person name="Snowdon R.J."/>
            <person name="Tost J."/>
            <person name="Edwards D."/>
            <person name="Zhou Y."/>
            <person name="Hua W."/>
            <person name="Sharpe A.G."/>
            <person name="Paterson A.H."/>
            <person name="Guan C."/>
            <person name="Wincker P."/>
        </authorList>
    </citation>
    <scope>NUCLEOTIDE SEQUENCE [LARGE SCALE GENOMIC DNA]</scope>
    <source>
        <strain evidence="2">cv. Darmor-bzh</strain>
    </source>
</reference>
<gene>
    <name evidence="1" type="primary">BnaA07g37690D</name>
    <name evidence="1" type="ORF">GSBRNA2T00007698001</name>
</gene>
<protein>
    <submittedName>
        <fullName evidence="1">BnaA07g37690D protein</fullName>
    </submittedName>
</protein>
<keyword evidence="2" id="KW-1185">Reference proteome</keyword>
<organism evidence="1 2">
    <name type="scientific">Brassica napus</name>
    <name type="common">Rape</name>
    <dbReference type="NCBI Taxonomy" id="3708"/>
    <lineage>
        <taxon>Eukaryota</taxon>
        <taxon>Viridiplantae</taxon>
        <taxon>Streptophyta</taxon>
        <taxon>Embryophyta</taxon>
        <taxon>Tracheophyta</taxon>
        <taxon>Spermatophyta</taxon>
        <taxon>Magnoliopsida</taxon>
        <taxon>eudicotyledons</taxon>
        <taxon>Gunneridae</taxon>
        <taxon>Pentapetalae</taxon>
        <taxon>rosids</taxon>
        <taxon>malvids</taxon>
        <taxon>Brassicales</taxon>
        <taxon>Brassicaceae</taxon>
        <taxon>Brassiceae</taxon>
        <taxon>Brassica</taxon>
    </lineage>
</organism>
<proteinExistence type="predicted"/>
<sequence length="15" mass="1806">MMSSTLLEQTRSRHE</sequence>
<accession>A0A078ITJ9</accession>
<dbReference type="PaxDb" id="3708-A0A078ITJ9"/>
<dbReference type="Proteomes" id="UP000028999">
    <property type="component" value="Unassembled WGS sequence"/>
</dbReference>
<evidence type="ECO:0000313" key="2">
    <source>
        <dbReference type="Proteomes" id="UP000028999"/>
    </source>
</evidence>
<evidence type="ECO:0000313" key="1">
    <source>
        <dbReference type="EMBL" id="CDY52754.1"/>
    </source>
</evidence>